<reference evidence="6" key="1">
    <citation type="submission" date="2023-06" db="EMBL/GenBank/DDBJ databases">
        <authorList>
            <person name="Noh H."/>
        </authorList>
    </citation>
    <scope>NUCLEOTIDE SEQUENCE</scope>
    <source>
        <strain evidence="6">DUCC20226</strain>
    </source>
</reference>
<evidence type="ECO:0000256" key="3">
    <source>
        <dbReference type="ARBA" id="ARBA00022833"/>
    </source>
</evidence>
<evidence type="ECO:0000259" key="5">
    <source>
        <dbReference type="PROSITE" id="PS51891"/>
    </source>
</evidence>
<dbReference type="AlphaFoldDB" id="A0AAD9SFJ7"/>
<dbReference type="Proteomes" id="UP001265746">
    <property type="component" value="Unassembled WGS sequence"/>
</dbReference>
<dbReference type="PROSITE" id="PS51891">
    <property type="entry name" value="CENP_V_GFA"/>
    <property type="match status" value="1"/>
</dbReference>
<evidence type="ECO:0000313" key="6">
    <source>
        <dbReference type="EMBL" id="KAK2607604.1"/>
    </source>
</evidence>
<accession>A0AAD9SFJ7</accession>
<name>A0AAD9SFJ7_PHOAM</name>
<comment type="similarity">
    <text evidence="1">Belongs to the Gfa family.</text>
</comment>
<evidence type="ECO:0000256" key="4">
    <source>
        <dbReference type="ARBA" id="ARBA00023239"/>
    </source>
</evidence>
<dbReference type="PANTHER" id="PTHR33337">
    <property type="entry name" value="GFA DOMAIN-CONTAINING PROTEIN"/>
    <property type="match status" value="1"/>
</dbReference>
<dbReference type="SUPFAM" id="SSF51316">
    <property type="entry name" value="Mss4-like"/>
    <property type="match status" value="1"/>
</dbReference>
<dbReference type="Gene3D" id="3.90.1590.10">
    <property type="entry name" value="glutathione-dependent formaldehyde- activating enzyme (gfa)"/>
    <property type="match status" value="1"/>
</dbReference>
<feature type="domain" description="CENP-V/GFA" evidence="5">
    <location>
        <begin position="7"/>
        <end position="114"/>
    </location>
</feature>
<dbReference type="GO" id="GO:0016846">
    <property type="term" value="F:carbon-sulfur lyase activity"/>
    <property type="evidence" value="ECO:0007669"/>
    <property type="project" value="InterPro"/>
</dbReference>
<evidence type="ECO:0000256" key="2">
    <source>
        <dbReference type="ARBA" id="ARBA00022723"/>
    </source>
</evidence>
<protein>
    <recommendedName>
        <fullName evidence="5">CENP-V/GFA domain-containing protein</fullName>
    </recommendedName>
</protein>
<dbReference type="EMBL" id="JAUJFL010000003">
    <property type="protein sequence ID" value="KAK2607604.1"/>
    <property type="molecule type" value="Genomic_DNA"/>
</dbReference>
<dbReference type="Pfam" id="PF04828">
    <property type="entry name" value="GFA"/>
    <property type="match status" value="1"/>
</dbReference>
<keyword evidence="7" id="KW-1185">Reference proteome</keyword>
<keyword evidence="4" id="KW-0456">Lyase</keyword>
<proteinExistence type="inferred from homology"/>
<sequence length="155" mass="17354">MPEHHTLEGGCLCGKIRYRLAANESIYNVMCHCFNCKKSSGTHMVNSSIFPKHLFTLVSGTPKTFQDTHTDSGQRLYRNFCGDCGSPTHITTPAVNEIVAVLSGTLDNGTEWWKPNKEQYIETKSHWLPDLSVSKKDGVIERHARGPLNEQSYGN</sequence>
<comment type="caution">
    <text evidence="6">The sequence shown here is derived from an EMBL/GenBank/DDBJ whole genome shotgun (WGS) entry which is preliminary data.</text>
</comment>
<dbReference type="PANTHER" id="PTHR33337:SF40">
    <property type="entry name" value="CENP-V_GFA DOMAIN-CONTAINING PROTEIN-RELATED"/>
    <property type="match status" value="1"/>
</dbReference>
<dbReference type="InterPro" id="IPR011057">
    <property type="entry name" value="Mss4-like_sf"/>
</dbReference>
<dbReference type="InterPro" id="IPR006913">
    <property type="entry name" value="CENP-V/GFA"/>
</dbReference>
<dbReference type="GO" id="GO:0046872">
    <property type="term" value="F:metal ion binding"/>
    <property type="evidence" value="ECO:0007669"/>
    <property type="project" value="UniProtKB-KW"/>
</dbReference>
<evidence type="ECO:0000313" key="7">
    <source>
        <dbReference type="Proteomes" id="UP001265746"/>
    </source>
</evidence>
<keyword evidence="3" id="KW-0862">Zinc</keyword>
<organism evidence="6 7">
    <name type="scientific">Phomopsis amygdali</name>
    <name type="common">Fusicoccum amygdali</name>
    <dbReference type="NCBI Taxonomy" id="1214568"/>
    <lineage>
        <taxon>Eukaryota</taxon>
        <taxon>Fungi</taxon>
        <taxon>Dikarya</taxon>
        <taxon>Ascomycota</taxon>
        <taxon>Pezizomycotina</taxon>
        <taxon>Sordariomycetes</taxon>
        <taxon>Sordariomycetidae</taxon>
        <taxon>Diaporthales</taxon>
        <taxon>Diaporthaceae</taxon>
        <taxon>Diaporthe</taxon>
    </lineage>
</organism>
<keyword evidence="2" id="KW-0479">Metal-binding</keyword>
<gene>
    <name evidence="6" type="ORF">N8I77_006267</name>
</gene>
<evidence type="ECO:0000256" key="1">
    <source>
        <dbReference type="ARBA" id="ARBA00005495"/>
    </source>
</evidence>